<feature type="domain" description="DUF58" evidence="1">
    <location>
        <begin position="198"/>
        <end position="366"/>
    </location>
</feature>
<sequence>MLGYVPGRRLPLLLLALALAACVQPWLPPGPWWLVPLALVLLALGDALLGWRLPALAMERRVAKVWARGRWGEVALTVHHTGGRPLRLALFDHYPQGWEMSGLPHASRLTAGQFVQLTYRLCPPLRGDHRFGRLELRVESPLRLWTRRVWLGEGEAVRVFPDFTTVLKRSLAAADRHVPQAGVLRRRRRGEGTDFHQLREYRRGDSLRAIDWKATARHQRPISREYQEERDQQIVFMLDCGRRMHALDGETSHFDHALNAMLVLAWLAQKQGDAVGLFTFAGPQRWLAPTKGRAAFDRLLAGLYDLEPGEIHPDYVQAAQALGEHVHKRSLVVLLTNIRDEDGDTLPDALRLLTRHHRVMCVSLREVALDQVLTRPVADLDSALLHCGTLDYLEARRLAMQRLHGHARELMDVTPQQLPVALVNRYLDLKESGAL</sequence>
<reference evidence="3" key="1">
    <citation type="journal article" date="2019" name="Int. J. Syst. Evol. Microbiol.">
        <title>The Global Catalogue of Microorganisms (GCM) 10K type strain sequencing project: providing services to taxonomists for standard genome sequencing and annotation.</title>
        <authorList>
            <consortium name="The Broad Institute Genomics Platform"/>
            <consortium name="The Broad Institute Genome Sequencing Center for Infectious Disease"/>
            <person name="Wu L."/>
            <person name="Ma J."/>
        </authorList>
    </citation>
    <scope>NUCLEOTIDE SEQUENCE [LARGE SCALE GENOMIC DNA]</scope>
    <source>
        <strain evidence="3">NBRC 104970</strain>
    </source>
</reference>
<name>A0ABQ6BS95_9NEIS</name>
<dbReference type="PANTHER" id="PTHR33608:SF3">
    <property type="entry name" value="SLR2013 PROTEIN"/>
    <property type="match status" value="1"/>
</dbReference>
<organism evidence="2 3">
    <name type="scientific">Chitiniphilus shinanonensis</name>
    <dbReference type="NCBI Taxonomy" id="553088"/>
    <lineage>
        <taxon>Bacteria</taxon>
        <taxon>Pseudomonadati</taxon>
        <taxon>Pseudomonadota</taxon>
        <taxon>Betaproteobacteria</taxon>
        <taxon>Neisseriales</taxon>
        <taxon>Chitinibacteraceae</taxon>
        <taxon>Chitiniphilus</taxon>
    </lineage>
</organism>
<evidence type="ECO:0000259" key="1">
    <source>
        <dbReference type="Pfam" id="PF01882"/>
    </source>
</evidence>
<dbReference type="RefSeq" id="WP_018746620.1">
    <property type="nucleotide sequence ID" value="NZ_BSOZ01000014.1"/>
</dbReference>
<dbReference type="SUPFAM" id="SSF53300">
    <property type="entry name" value="vWA-like"/>
    <property type="match status" value="1"/>
</dbReference>
<gene>
    <name evidence="2" type="ORF">GCM10007860_13470</name>
</gene>
<evidence type="ECO:0000313" key="2">
    <source>
        <dbReference type="EMBL" id="GLS04201.1"/>
    </source>
</evidence>
<keyword evidence="3" id="KW-1185">Reference proteome</keyword>
<evidence type="ECO:0000313" key="3">
    <source>
        <dbReference type="Proteomes" id="UP001156836"/>
    </source>
</evidence>
<protein>
    <submittedName>
        <fullName evidence="2">Membrane protein</fullName>
    </submittedName>
</protein>
<dbReference type="EMBL" id="BSOZ01000014">
    <property type="protein sequence ID" value="GLS04201.1"/>
    <property type="molecule type" value="Genomic_DNA"/>
</dbReference>
<dbReference type="Proteomes" id="UP001156836">
    <property type="component" value="Unassembled WGS sequence"/>
</dbReference>
<dbReference type="InterPro" id="IPR036465">
    <property type="entry name" value="vWFA_dom_sf"/>
</dbReference>
<dbReference type="Pfam" id="PF01882">
    <property type="entry name" value="DUF58"/>
    <property type="match status" value="1"/>
</dbReference>
<proteinExistence type="predicted"/>
<dbReference type="InterPro" id="IPR002881">
    <property type="entry name" value="DUF58"/>
</dbReference>
<accession>A0ABQ6BS95</accession>
<dbReference type="PANTHER" id="PTHR33608">
    <property type="entry name" value="BLL2464 PROTEIN"/>
    <property type="match status" value="1"/>
</dbReference>
<dbReference type="Gene3D" id="3.40.50.410">
    <property type="entry name" value="von Willebrand factor, type A domain"/>
    <property type="match status" value="1"/>
</dbReference>
<comment type="caution">
    <text evidence="2">The sequence shown here is derived from an EMBL/GenBank/DDBJ whole genome shotgun (WGS) entry which is preliminary data.</text>
</comment>